<sequence>MGNIVFKAKDMTMTPRVECGTSSVIIFMGPFRLHIPVDDAAKLVKEINQAIADLARRGKNLHPKKSLGTPGRPADQGQFDPPRPTQEMEAFHSVRVDFRPESDHFPPGNDK</sequence>
<comment type="caution">
    <text evidence="3">The sequence shown here is derived from an EMBL/GenBank/DDBJ whole genome shotgun (WGS) entry which is preliminary data.</text>
</comment>
<evidence type="ECO:0000256" key="1">
    <source>
        <dbReference type="SAM" id="MobiDB-lite"/>
    </source>
</evidence>
<dbReference type="Proteomes" id="UP001609219">
    <property type="component" value="Unassembled WGS sequence"/>
</dbReference>
<dbReference type="RefSeq" id="WP_395125599.1">
    <property type="nucleotide sequence ID" value="NZ_JBIMSN010000096.1"/>
</dbReference>
<feature type="region of interest" description="Disordered" evidence="1">
    <location>
        <begin position="56"/>
        <end position="111"/>
    </location>
</feature>
<reference evidence="4 5" key="1">
    <citation type="submission" date="2024-10" db="EMBL/GenBank/DDBJ databases">
        <authorList>
            <person name="Riesco R."/>
        </authorList>
    </citation>
    <scope>NUCLEOTIDE SEQUENCE [LARGE SCALE GENOMIC DNA]</scope>
    <source>
        <strain evidence="3 4">NCIMB 15448</strain>
        <strain evidence="2 5">NCIMB 15450</strain>
    </source>
</reference>
<feature type="compositionally biased region" description="Basic and acidic residues" evidence="1">
    <location>
        <begin position="89"/>
        <end position="111"/>
    </location>
</feature>
<organism evidence="3 4">
    <name type="scientific">Antrihabitans spumae</name>
    <dbReference type="NCBI Taxonomy" id="3373370"/>
    <lineage>
        <taxon>Bacteria</taxon>
        <taxon>Bacillati</taxon>
        <taxon>Actinomycetota</taxon>
        <taxon>Actinomycetes</taxon>
        <taxon>Mycobacteriales</taxon>
        <taxon>Nocardiaceae</taxon>
        <taxon>Antrihabitans</taxon>
    </lineage>
</organism>
<accession>A0ABW7KSI3</accession>
<name>A0ABW7KSI3_9NOCA</name>
<evidence type="ECO:0000313" key="2">
    <source>
        <dbReference type="EMBL" id="MFH5231013.1"/>
    </source>
</evidence>
<evidence type="ECO:0000313" key="3">
    <source>
        <dbReference type="EMBL" id="MFH5244283.1"/>
    </source>
</evidence>
<evidence type="ECO:0000313" key="5">
    <source>
        <dbReference type="Proteomes" id="UP001609219"/>
    </source>
</evidence>
<dbReference type="EMBL" id="JBIMSP010000039">
    <property type="protein sequence ID" value="MFH5244283.1"/>
    <property type="molecule type" value="Genomic_DNA"/>
</dbReference>
<dbReference type="Proteomes" id="UP001609176">
    <property type="component" value="Unassembled WGS sequence"/>
</dbReference>
<evidence type="ECO:0000313" key="4">
    <source>
        <dbReference type="Proteomes" id="UP001609176"/>
    </source>
</evidence>
<gene>
    <name evidence="3" type="ORF">ACHIPV_20750</name>
    <name evidence="2" type="ORF">ACHIRB_20955</name>
</gene>
<proteinExistence type="predicted"/>
<dbReference type="EMBL" id="JBIMSN010000096">
    <property type="protein sequence ID" value="MFH5231013.1"/>
    <property type="molecule type" value="Genomic_DNA"/>
</dbReference>
<keyword evidence="5" id="KW-1185">Reference proteome</keyword>
<protein>
    <submittedName>
        <fullName evidence="3">Uncharacterized protein</fullName>
    </submittedName>
</protein>